<keyword evidence="4 9" id="KW-0819">tRNA processing</keyword>
<gene>
    <name evidence="9" type="primary">tsaC</name>
    <name evidence="11" type="ORF">KHX94_08510</name>
</gene>
<dbReference type="NCBIfam" id="TIGR00057">
    <property type="entry name" value="L-threonylcarbamoyladenylate synthase"/>
    <property type="match status" value="1"/>
</dbReference>
<reference evidence="11 12" key="1">
    <citation type="journal article" date="2012" name="Int. J. Syst. Evol. Microbiol.">
        <title>Shewanella dokdonensis sp. nov., isolated from seawater.</title>
        <authorList>
            <person name="Sung H.R."/>
            <person name="Yoon J.H."/>
            <person name="Ghim S.Y."/>
        </authorList>
    </citation>
    <scope>NUCLEOTIDE SEQUENCE [LARGE SCALE GENOMIC DNA]</scope>
    <source>
        <strain evidence="11 12">DSM 23626</strain>
    </source>
</reference>
<keyword evidence="5 9" id="KW-0548">Nucleotidyltransferase</keyword>
<evidence type="ECO:0000256" key="6">
    <source>
        <dbReference type="ARBA" id="ARBA00022741"/>
    </source>
</evidence>
<dbReference type="PROSITE" id="PS51163">
    <property type="entry name" value="YRDC"/>
    <property type="match status" value="1"/>
</dbReference>
<proteinExistence type="inferred from homology"/>
<evidence type="ECO:0000256" key="2">
    <source>
        <dbReference type="ARBA" id="ARBA00022490"/>
    </source>
</evidence>
<evidence type="ECO:0000256" key="1">
    <source>
        <dbReference type="ARBA" id="ARBA00004496"/>
    </source>
</evidence>
<organism evidence="11 12">
    <name type="scientific">Shewanella dokdonensis</name>
    <dbReference type="NCBI Taxonomy" id="712036"/>
    <lineage>
        <taxon>Bacteria</taxon>
        <taxon>Pseudomonadati</taxon>
        <taxon>Pseudomonadota</taxon>
        <taxon>Gammaproteobacteria</taxon>
        <taxon>Alteromonadales</taxon>
        <taxon>Shewanellaceae</taxon>
        <taxon>Shewanella</taxon>
    </lineage>
</organism>
<keyword evidence="2 9" id="KW-0963">Cytoplasm</keyword>
<dbReference type="InterPro" id="IPR023535">
    <property type="entry name" value="TC-AMP_synthase"/>
</dbReference>
<dbReference type="InterPro" id="IPR017945">
    <property type="entry name" value="DHBP_synth_RibB-like_a/b_dom"/>
</dbReference>
<dbReference type="PANTHER" id="PTHR17490">
    <property type="entry name" value="SUA5"/>
    <property type="match status" value="1"/>
</dbReference>
<evidence type="ECO:0000259" key="10">
    <source>
        <dbReference type="PROSITE" id="PS51163"/>
    </source>
</evidence>
<protein>
    <recommendedName>
        <fullName evidence="9">Threonylcarbamoyl-AMP synthase</fullName>
        <shortName evidence="9">TC-AMP synthase</shortName>
        <ecNumber evidence="9">2.7.7.87</ecNumber>
    </recommendedName>
    <alternativeName>
        <fullName evidence="9">L-threonylcarbamoyladenylate synthase</fullName>
    </alternativeName>
    <alternativeName>
        <fullName evidence="9">t(6)A37 threonylcarbamoyladenosine biosynthesis protein TsaC</fullName>
    </alternativeName>
    <alternativeName>
        <fullName evidence="9">tRNA threonylcarbamoyladenosine biosynthesis protein TsaC</fullName>
    </alternativeName>
</protein>
<comment type="subcellular location">
    <subcellularLocation>
        <location evidence="1 9">Cytoplasm</location>
    </subcellularLocation>
</comment>
<dbReference type="InterPro" id="IPR050156">
    <property type="entry name" value="TC-AMP_synthase_SUA5"/>
</dbReference>
<dbReference type="Proteomes" id="UP000676428">
    <property type="component" value="Chromosome"/>
</dbReference>
<name>A0ABX8DJE8_9GAMM</name>
<dbReference type="HAMAP" id="MF_01852">
    <property type="entry name" value="TsaC"/>
    <property type="match status" value="1"/>
</dbReference>
<comment type="similarity">
    <text evidence="9">Belongs to the SUA5 family. TsaC subfamily.</text>
</comment>
<keyword evidence="6 9" id="KW-0547">Nucleotide-binding</keyword>
<evidence type="ECO:0000256" key="7">
    <source>
        <dbReference type="ARBA" id="ARBA00022840"/>
    </source>
</evidence>
<evidence type="ECO:0000313" key="11">
    <source>
        <dbReference type="EMBL" id="QVK24796.1"/>
    </source>
</evidence>
<evidence type="ECO:0000256" key="4">
    <source>
        <dbReference type="ARBA" id="ARBA00022694"/>
    </source>
</evidence>
<dbReference type="EMBL" id="CP074572">
    <property type="protein sequence ID" value="QVK24796.1"/>
    <property type="molecule type" value="Genomic_DNA"/>
</dbReference>
<evidence type="ECO:0000256" key="3">
    <source>
        <dbReference type="ARBA" id="ARBA00022679"/>
    </source>
</evidence>
<keyword evidence="3 9" id="KW-0808">Transferase</keyword>
<dbReference type="PANTHER" id="PTHR17490:SF18">
    <property type="entry name" value="THREONYLCARBAMOYL-AMP SYNTHASE"/>
    <property type="match status" value="1"/>
</dbReference>
<keyword evidence="7 9" id="KW-0067">ATP-binding</keyword>
<dbReference type="EC" id="2.7.7.87" evidence="9"/>
<dbReference type="InterPro" id="IPR006070">
    <property type="entry name" value="Sua5-like_dom"/>
</dbReference>
<accession>A0ABX8DJE8</accession>
<keyword evidence="12" id="KW-1185">Reference proteome</keyword>
<dbReference type="Pfam" id="PF01300">
    <property type="entry name" value="Sua5_yciO_yrdC"/>
    <property type="match status" value="1"/>
</dbReference>
<feature type="domain" description="YrdC-like" evidence="10">
    <location>
        <begin position="3"/>
        <end position="187"/>
    </location>
</feature>
<evidence type="ECO:0000256" key="5">
    <source>
        <dbReference type="ARBA" id="ARBA00022695"/>
    </source>
</evidence>
<sequence>MLQIPASASKEILLRGGVIAYPTEAVYGLGCDPDNEAAVQRILEIKQRPWQKGLIMVASNFAQLRPYIDATQVTEAQLASAFAKWPGPFTFIMPVRASLSKFVRGQFDTCAVRVSAHPLVRELCDLVNKPIISTSANLAGEAPAVTAAEILQTFDGKLDALISGPLGEQRQPSTIIDIRSGKVLRQG</sequence>
<comment type="function">
    <text evidence="9">Required for the formation of a threonylcarbamoyl group on adenosine at position 37 (t(6)A37) in tRNAs that read codons beginning with adenine. Catalyzes the conversion of L-threonine, HCO(3)(-)/CO(2) and ATP to give threonylcarbamoyl-AMP (TC-AMP) as the acyladenylate intermediate, with the release of diphosphate.</text>
</comment>
<evidence type="ECO:0000256" key="9">
    <source>
        <dbReference type="HAMAP-Rule" id="MF_01852"/>
    </source>
</evidence>
<dbReference type="SUPFAM" id="SSF55821">
    <property type="entry name" value="YrdC/RibB"/>
    <property type="match status" value="1"/>
</dbReference>
<dbReference type="RefSeq" id="WP_213683377.1">
    <property type="nucleotide sequence ID" value="NZ_CP074572.1"/>
</dbReference>
<comment type="catalytic activity">
    <reaction evidence="8 9">
        <text>L-threonine + hydrogencarbonate + ATP = L-threonylcarbamoyladenylate + diphosphate + H2O</text>
        <dbReference type="Rhea" id="RHEA:36407"/>
        <dbReference type="ChEBI" id="CHEBI:15377"/>
        <dbReference type="ChEBI" id="CHEBI:17544"/>
        <dbReference type="ChEBI" id="CHEBI:30616"/>
        <dbReference type="ChEBI" id="CHEBI:33019"/>
        <dbReference type="ChEBI" id="CHEBI:57926"/>
        <dbReference type="ChEBI" id="CHEBI:73682"/>
        <dbReference type="EC" id="2.7.7.87"/>
    </reaction>
</comment>
<dbReference type="Gene3D" id="3.90.870.10">
    <property type="entry name" value="DHBP synthase"/>
    <property type="match status" value="1"/>
</dbReference>
<evidence type="ECO:0000313" key="12">
    <source>
        <dbReference type="Proteomes" id="UP000676428"/>
    </source>
</evidence>
<evidence type="ECO:0000256" key="8">
    <source>
        <dbReference type="ARBA" id="ARBA00048366"/>
    </source>
</evidence>